<proteinExistence type="predicted"/>
<reference evidence="1" key="1">
    <citation type="journal article" date="2021" name="Proc. Natl. Acad. Sci. U.S.A.">
        <title>Three genomes in the algal genus Volvox reveal the fate of a haploid sex-determining region after a transition to homothallism.</title>
        <authorList>
            <person name="Yamamoto K."/>
            <person name="Hamaji T."/>
            <person name="Kawai-Toyooka H."/>
            <person name="Matsuzaki R."/>
            <person name="Takahashi F."/>
            <person name="Nishimura Y."/>
            <person name="Kawachi M."/>
            <person name="Noguchi H."/>
            <person name="Minakuchi Y."/>
            <person name="Umen J.G."/>
            <person name="Toyoda A."/>
            <person name="Nozaki H."/>
        </authorList>
    </citation>
    <scope>NUCLEOTIDE SEQUENCE</scope>
    <source>
        <strain evidence="1">NIES-3780</strain>
    </source>
</reference>
<name>A0A8J4BDL2_9CHLO</name>
<sequence length="104" mass="11121">IGSALTKPNAMGSRSGAAASTAALVESTHLTAQLPSTTSLVKPSMRDPTIRPVVVSINTLSEKPRPSLRSHSCIHMQKGTKNEPKRVCEQGNKAPTFVRVVRVF</sequence>
<keyword evidence="2" id="KW-1185">Reference proteome</keyword>
<organism evidence="1 2">
    <name type="scientific">Volvox africanus</name>
    <dbReference type="NCBI Taxonomy" id="51714"/>
    <lineage>
        <taxon>Eukaryota</taxon>
        <taxon>Viridiplantae</taxon>
        <taxon>Chlorophyta</taxon>
        <taxon>core chlorophytes</taxon>
        <taxon>Chlorophyceae</taxon>
        <taxon>CS clade</taxon>
        <taxon>Chlamydomonadales</taxon>
        <taxon>Volvocaceae</taxon>
        <taxon>Volvox</taxon>
    </lineage>
</organism>
<accession>A0A8J4BDL2</accession>
<dbReference type="AlphaFoldDB" id="A0A8J4BDL2"/>
<comment type="caution">
    <text evidence="1">The sequence shown here is derived from an EMBL/GenBank/DDBJ whole genome shotgun (WGS) entry which is preliminary data.</text>
</comment>
<protein>
    <submittedName>
        <fullName evidence="1">Uncharacterized protein</fullName>
    </submittedName>
</protein>
<gene>
    <name evidence="1" type="ORF">Vafri_11869</name>
</gene>
<feature type="non-terminal residue" evidence="1">
    <location>
        <position position="1"/>
    </location>
</feature>
<evidence type="ECO:0000313" key="2">
    <source>
        <dbReference type="Proteomes" id="UP000747399"/>
    </source>
</evidence>
<dbReference type="EMBL" id="BNCO01000024">
    <property type="protein sequence ID" value="GIL56521.1"/>
    <property type="molecule type" value="Genomic_DNA"/>
</dbReference>
<evidence type="ECO:0000313" key="1">
    <source>
        <dbReference type="EMBL" id="GIL56521.1"/>
    </source>
</evidence>
<dbReference type="Proteomes" id="UP000747399">
    <property type="component" value="Unassembled WGS sequence"/>
</dbReference>